<protein>
    <recommendedName>
        <fullName evidence="1">DUF4440 domain-containing protein</fullName>
    </recommendedName>
</protein>
<dbReference type="InterPro" id="IPR027843">
    <property type="entry name" value="DUF4440"/>
</dbReference>
<dbReference type="NCBIfam" id="TIGR02246">
    <property type="entry name" value="SgcJ/EcaC family oxidoreductase"/>
    <property type="match status" value="1"/>
</dbReference>
<gene>
    <name evidence="2" type="ORF">SAMN04489712_1097</name>
</gene>
<dbReference type="EMBL" id="FNVO01000009">
    <property type="protein sequence ID" value="SEG68617.1"/>
    <property type="molecule type" value="Genomic_DNA"/>
</dbReference>
<dbReference type="InterPro" id="IPR032710">
    <property type="entry name" value="NTF2-like_dom_sf"/>
</dbReference>
<sequence length="143" mass="15180">MTDDILVVGDIPARTQAAVTDVVKALEKAFNTKDPIALSEQFARQTSWSNAMGIRLDGRRAIAESAAPAMQGFLRDSYARYNVVKQLEIAPGVIAVNVAQTPTDSSGNPVEGAHGAALYVFAEQEDGWKIVAGQNTAIEPPPA</sequence>
<feature type="domain" description="DUF4440" evidence="1">
    <location>
        <begin position="20"/>
        <end position="130"/>
    </location>
</feature>
<accession>A0A1H6C7A6</accession>
<dbReference type="RefSeq" id="WP_103939702.1">
    <property type="nucleotide sequence ID" value="NZ_FNVO01000009.1"/>
</dbReference>
<keyword evidence="3" id="KW-1185">Reference proteome</keyword>
<dbReference type="Pfam" id="PF14534">
    <property type="entry name" value="DUF4440"/>
    <property type="match status" value="1"/>
</dbReference>
<dbReference type="SUPFAM" id="SSF54427">
    <property type="entry name" value="NTF2-like"/>
    <property type="match status" value="1"/>
</dbReference>
<proteinExistence type="predicted"/>
<reference evidence="3" key="1">
    <citation type="submission" date="2016-10" db="EMBL/GenBank/DDBJ databases">
        <authorList>
            <person name="Varghese N."/>
            <person name="Submissions S."/>
        </authorList>
    </citation>
    <scope>NUCLEOTIDE SEQUENCE [LARGE SCALE GENOMIC DNA]</scope>
    <source>
        <strain evidence="3">DSM 43163</strain>
    </source>
</reference>
<evidence type="ECO:0000259" key="1">
    <source>
        <dbReference type="Pfam" id="PF14534"/>
    </source>
</evidence>
<evidence type="ECO:0000313" key="3">
    <source>
        <dbReference type="Proteomes" id="UP000236723"/>
    </source>
</evidence>
<dbReference type="Proteomes" id="UP000236723">
    <property type="component" value="Unassembled WGS sequence"/>
</dbReference>
<dbReference type="AlphaFoldDB" id="A0A1H6C7A6"/>
<evidence type="ECO:0000313" key="2">
    <source>
        <dbReference type="EMBL" id="SEG68617.1"/>
    </source>
</evidence>
<dbReference type="OrthoDB" id="4562637at2"/>
<dbReference type="InterPro" id="IPR011944">
    <property type="entry name" value="Steroid_delta5-4_isomerase"/>
</dbReference>
<organism evidence="2 3">
    <name type="scientific">Thermomonospora echinospora</name>
    <dbReference type="NCBI Taxonomy" id="1992"/>
    <lineage>
        <taxon>Bacteria</taxon>
        <taxon>Bacillati</taxon>
        <taxon>Actinomycetota</taxon>
        <taxon>Actinomycetes</taxon>
        <taxon>Streptosporangiales</taxon>
        <taxon>Thermomonosporaceae</taxon>
        <taxon>Thermomonospora</taxon>
    </lineage>
</organism>
<name>A0A1H6C7A6_9ACTN</name>
<dbReference type="Gene3D" id="3.10.450.50">
    <property type="match status" value="1"/>
</dbReference>